<dbReference type="InParanoid" id="A0A1C4V701"/>
<reference evidence="3" key="1">
    <citation type="submission" date="2016-06" db="EMBL/GenBank/DDBJ databases">
        <authorList>
            <person name="Varghese N."/>
            <person name="Submissions Spin"/>
        </authorList>
    </citation>
    <scope>NUCLEOTIDE SEQUENCE [LARGE SCALE GENOMIC DNA]</scope>
    <source>
        <strain evidence="3">DSM 43816</strain>
    </source>
</reference>
<keyword evidence="3" id="KW-1185">Reference proteome</keyword>
<feature type="transmembrane region" description="Helical" evidence="1">
    <location>
        <begin position="6"/>
        <end position="26"/>
    </location>
</feature>
<name>A0A1C4V701_MICEC</name>
<keyword evidence="1" id="KW-1133">Transmembrane helix</keyword>
<evidence type="ECO:0000256" key="1">
    <source>
        <dbReference type="SAM" id="Phobius"/>
    </source>
</evidence>
<sequence length="47" mass="5302">MVLAISLMVLGGLVLGFLIGLLTFVVKSRWCPRCGHSTEDLRRMVRR</sequence>
<dbReference type="EMBL" id="LT607413">
    <property type="protein sequence ID" value="SCE79732.1"/>
    <property type="molecule type" value="Genomic_DNA"/>
</dbReference>
<evidence type="ECO:0000313" key="2">
    <source>
        <dbReference type="EMBL" id="SCE79732.1"/>
    </source>
</evidence>
<keyword evidence="1" id="KW-0812">Transmembrane</keyword>
<proteinExistence type="predicted"/>
<gene>
    <name evidence="2" type="ORF">GA0070618_1005</name>
</gene>
<accession>A0A1C4V701</accession>
<dbReference type="AlphaFoldDB" id="A0A1C4V701"/>
<dbReference type="Proteomes" id="UP000198253">
    <property type="component" value="Chromosome I"/>
</dbReference>
<keyword evidence="1" id="KW-0472">Membrane</keyword>
<protein>
    <submittedName>
        <fullName evidence="2">Uncharacterized protein</fullName>
    </submittedName>
</protein>
<evidence type="ECO:0000313" key="3">
    <source>
        <dbReference type="Proteomes" id="UP000198253"/>
    </source>
</evidence>
<organism evidence="2 3">
    <name type="scientific">Micromonospora echinospora</name>
    <name type="common">Micromonospora purpurea</name>
    <dbReference type="NCBI Taxonomy" id="1877"/>
    <lineage>
        <taxon>Bacteria</taxon>
        <taxon>Bacillati</taxon>
        <taxon>Actinomycetota</taxon>
        <taxon>Actinomycetes</taxon>
        <taxon>Micromonosporales</taxon>
        <taxon>Micromonosporaceae</taxon>
        <taxon>Micromonospora</taxon>
    </lineage>
</organism>